<accession>A0A059L3V1</accession>
<dbReference type="Proteomes" id="UP000026739">
    <property type="component" value="Unassembled WGS sequence"/>
</dbReference>
<evidence type="ECO:0000313" key="2">
    <source>
        <dbReference type="Proteomes" id="UP000026739"/>
    </source>
</evidence>
<dbReference type="EMBL" id="AZQQ01000075">
    <property type="protein sequence ID" value="KDD68790.1"/>
    <property type="molecule type" value="Genomic_DNA"/>
</dbReference>
<organism evidence="1 2">
    <name type="scientific">Pseudomonas mandelii PD30</name>
    <dbReference type="NCBI Taxonomy" id="1419583"/>
    <lineage>
        <taxon>Bacteria</taxon>
        <taxon>Pseudomonadati</taxon>
        <taxon>Pseudomonadota</taxon>
        <taxon>Gammaproteobacteria</taxon>
        <taxon>Pseudomonadales</taxon>
        <taxon>Pseudomonadaceae</taxon>
        <taxon>Pseudomonas</taxon>
    </lineage>
</organism>
<reference evidence="1 2" key="1">
    <citation type="submission" date="2013-12" db="EMBL/GenBank/DDBJ databases">
        <authorList>
            <person name="Formusa P.A."/>
            <person name="Habash M."/>
            <person name="Lee H."/>
            <person name="Trevors J.T."/>
        </authorList>
    </citation>
    <scope>NUCLEOTIDE SEQUENCE [LARGE SCALE GENOMIC DNA]</scope>
    <source>
        <strain evidence="1 2">PD30</strain>
    </source>
</reference>
<gene>
    <name evidence="1" type="ORF">V466_11865</name>
</gene>
<protein>
    <submittedName>
        <fullName evidence="1">Uncharacterized protein</fullName>
    </submittedName>
</protein>
<proteinExistence type="predicted"/>
<comment type="caution">
    <text evidence="1">The sequence shown here is derived from an EMBL/GenBank/DDBJ whole genome shotgun (WGS) entry which is preliminary data.</text>
</comment>
<dbReference type="eggNOG" id="ENOG5032C4E">
    <property type="taxonomic scope" value="Bacteria"/>
</dbReference>
<evidence type="ECO:0000313" key="1">
    <source>
        <dbReference type="EMBL" id="KDD68790.1"/>
    </source>
</evidence>
<dbReference type="RefSeq" id="WP_033056749.1">
    <property type="nucleotide sequence ID" value="NZ_AZQQ01000075.1"/>
</dbReference>
<dbReference type="AlphaFoldDB" id="A0A059L3V1"/>
<name>A0A059L3V1_9PSED</name>
<sequence>MKRSPIPPHPVLNMTLIEQVEFDPVVTFASYRADPGARGKWGEQYTLGHDSDWDPDRDELKVLCNIDGIRNVGLLFGPNGVAPRSATLLLALEWCSSDSGWRILGEPALLRMPEQYAIPVSTQLLLTLPANTLRGTGSLSLQLLLGDAGAPKSDEKGLARIPGFRFGMLGSDTHLVIDGDGSLFPVVVESFGVDEPLWRFTQDWSDPSEDEFSTVWLSLSLNESHPDFPLLRERGVERWTPLFCQVMASWLATFLMELKAEPGVEFDAIALGRPAGAVRGSIVDAAASMVKRGNLDCSSHGELINSIQIWIDATAREMK</sequence>